<feature type="compositionally biased region" description="Acidic residues" evidence="11">
    <location>
        <begin position="92"/>
        <end position="103"/>
    </location>
</feature>
<evidence type="ECO:0000313" key="14">
    <source>
        <dbReference type="Proteomes" id="UP000192257"/>
    </source>
</evidence>
<comment type="similarity">
    <text evidence="2 10">Belongs to the ANKZF1/VMS1 family.</text>
</comment>
<feature type="compositionally biased region" description="Basic residues" evidence="11">
    <location>
        <begin position="118"/>
        <end position="132"/>
    </location>
</feature>
<evidence type="ECO:0000256" key="9">
    <source>
        <dbReference type="ARBA" id="ARBA00023054"/>
    </source>
</evidence>
<keyword evidence="6 10" id="KW-0255">Endonuclease</keyword>
<feature type="compositionally biased region" description="Basic and acidic residues" evidence="11">
    <location>
        <begin position="104"/>
        <end position="117"/>
    </location>
</feature>
<dbReference type="Pfam" id="PF18826">
    <property type="entry name" value="bVLRF1"/>
    <property type="match status" value="1"/>
</dbReference>
<evidence type="ECO:0000256" key="7">
    <source>
        <dbReference type="ARBA" id="ARBA00022801"/>
    </source>
</evidence>
<comment type="domain">
    <text evidence="10">The VLRF1 domain mediates binding to the 60S ribosomal subunit.</text>
</comment>
<evidence type="ECO:0000256" key="3">
    <source>
        <dbReference type="ARBA" id="ARBA00022490"/>
    </source>
</evidence>
<keyword evidence="4 10" id="KW-0540">Nuclease</keyword>
<keyword evidence="9" id="KW-0175">Coiled coil</keyword>
<dbReference type="Proteomes" id="UP000192257">
    <property type="component" value="Unassembled WGS sequence"/>
</dbReference>
<dbReference type="OrthoDB" id="429841at2759"/>
<feature type="compositionally biased region" description="Basic and acidic residues" evidence="11">
    <location>
        <begin position="136"/>
        <end position="156"/>
    </location>
</feature>
<dbReference type="PANTHER" id="PTHR16036">
    <property type="entry name" value="ANKYRIN REPEAT AND ZINC FINGER DOMAIN-CONTAINING PROTEIN 1"/>
    <property type="match status" value="1"/>
</dbReference>
<dbReference type="GO" id="GO:0016787">
    <property type="term" value="F:hydrolase activity"/>
    <property type="evidence" value="ECO:0007669"/>
    <property type="project" value="UniProtKB-KW"/>
</dbReference>
<feature type="domain" description="VLRF1" evidence="12">
    <location>
        <begin position="352"/>
        <end position="503"/>
    </location>
</feature>
<feature type="region of interest" description="Disordered" evidence="11">
    <location>
        <begin position="92"/>
        <end position="179"/>
    </location>
</feature>
<dbReference type="InterPro" id="IPR041175">
    <property type="entry name" value="VLRF1/Vms1"/>
</dbReference>
<evidence type="ECO:0000256" key="2">
    <source>
        <dbReference type="ARBA" id="ARBA00009262"/>
    </source>
</evidence>
<dbReference type="GO" id="GO:0005737">
    <property type="term" value="C:cytoplasm"/>
    <property type="evidence" value="ECO:0007669"/>
    <property type="project" value="UniProtKB-SubCell"/>
</dbReference>
<feature type="region of interest" description="Disordered" evidence="11">
    <location>
        <begin position="389"/>
        <end position="408"/>
    </location>
</feature>
<dbReference type="GeneID" id="39982132"/>
<dbReference type="InterPro" id="IPR047139">
    <property type="entry name" value="ANKZ1/VMS1"/>
</dbReference>
<keyword evidence="14" id="KW-1185">Reference proteome</keyword>
<feature type="region of interest" description="Disordered" evidence="11">
    <location>
        <begin position="280"/>
        <end position="309"/>
    </location>
</feature>
<comment type="caution">
    <text evidence="13">The sequence shown here is derived from an EMBL/GenBank/DDBJ whole genome shotgun (WGS) entry which is preliminary data.</text>
</comment>
<organism evidence="13 14">
    <name type="scientific">Trypanosoma theileri</name>
    <dbReference type="NCBI Taxonomy" id="67003"/>
    <lineage>
        <taxon>Eukaryota</taxon>
        <taxon>Discoba</taxon>
        <taxon>Euglenozoa</taxon>
        <taxon>Kinetoplastea</taxon>
        <taxon>Metakinetoplastina</taxon>
        <taxon>Trypanosomatida</taxon>
        <taxon>Trypanosomatidae</taxon>
        <taxon>Trypanosoma</taxon>
    </lineage>
</organism>
<keyword evidence="5" id="KW-0677">Repeat</keyword>
<keyword evidence="8" id="KW-0040">ANK repeat</keyword>
<sequence length="512" mass="57286">MSSLDEIQQLIKATRISLATPPRNAYEAENTYNANIERLRDGRQKLGNFSGEYVEKLLHELDKLEQEVHASVIKQTNPVDALLQVDFTAEEGENEDGIDEELITAEREVGKKLESKKKQGGRKTKTKTKKQSKTGDSQKESVLAKEEEKEGKKGEKAVVSTVSPQKQLEPLQSEEADEGEVVEVAKFTDCNSNEIPQEAVGPGRCVLIPNTPLARLDFTSPVEYDGILCQCRVTLHRAVVTALSYGTPVTETVKMVPEDNLTSIDTANDENLYSSDLTIEAKGEEEEEEEMEKEEKEKGSESDEDSVTAELSKQLIAEYDAMQDEKEEEDGGTKLLPQDVPPKLCTSLRSFTFLPWVILMCHGGYFAGGVFMDGKPVVHKSFQRYVVRKKQGGKQSSHEKDSGSYGSIGSQIRRAQEIKWRLDVRDILLRWRPYIDAAALVLYVAPGPQNRAVLTDFSQLPPLPGRPVSPVGLRDPRVRRAPLTTHKPSFQEVQRTYQLLSTCTVEYIRSLK</sequence>
<comment type="subcellular location">
    <subcellularLocation>
        <location evidence="1">Cytoplasm</location>
    </subcellularLocation>
</comment>
<dbReference type="PROSITE" id="PS52044">
    <property type="entry name" value="VLRF1"/>
    <property type="match status" value="1"/>
</dbReference>
<dbReference type="STRING" id="67003.A0A1X0P4S2"/>
<dbReference type="GO" id="GO:0036503">
    <property type="term" value="P:ERAD pathway"/>
    <property type="evidence" value="ECO:0007669"/>
    <property type="project" value="TreeGrafter"/>
</dbReference>
<keyword evidence="3 10" id="KW-0963">Cytoplasm</keyword>
<evidence type="ECO:0000256" key="10">
    <source>
        <dbReference type="PROSITE-ProRule" id="PRU01389"/>
    </source>
</evidence>
<evidence type="ECO:0000256" key="5">
    <source>
        <dbReference type="ARBA" id="ARBA00022737"/>
    </source>
</evidence>
<evidence type="ECO:0000256" key="4">
    <source>
        <dbReference type="ARBA" id="ARBA00022722"/>
    </source>
</evidence>
<feature type="active site" evidence="10">
    <location>
        <position position="395"/>
    </location>
</feature>
<accession>A0A1X0P4S2</accession>
<evidence type="ECO:0000256" key="1">
    <source>
        <dbReference type="ARBA" id="ARBA00004496"/>
    </source>
</evidence>
<evidence type="ECO:0000256" key="8">
    <source>
        <dbReference type="ARBA" id="ARBA00023043"/>
    </source>
</evidence>
<keyword evidence="7 10" id="KW-0378">Hydrolase</keyword>
<dbReference type="VEuPathDB" id="TriTrypDB:TM35_000041580"/>
<proteinExistence type="inferred from homology"/>
<evidence type="ECO:0000259" key="12">
    <source>
        <dbReference type="PROSITE" id="PS52044"/>
    </source>
</evidence>
<evidence type="ECO:0000256" key="6">
    <source>
        <dbReference type="ARBA" id="ARBA00022759"/>
    </source>
</evidence>
<gene>
    <name evidence="13" type="ORF">TM35_000041580</name>
</gene>
<dbReference type="AlphaFoldDB" id="A0A1X0P4S2"/>
<dbReference type="EMBL" id="NBCO01000004">
    <property type="protein sequence ID" value="ORC91944.1"/>
    <property type="molecule type" value="Genomic_DNA"/>
</dbReference>
<evidence type="ECO:0000313" key="13">
    <source>
        <dbReference type="EMBL" id="ORC91944.1"/>
    </source>
</evidence>
<evidence type="ECO:0000256" key="11">
    <source>
        <dbReference type="SAM" id="MobiDB-lite"/>
    </source>
</evidence>
<reference evidence="13 14" key="1">
    <citation type="submission" date="2017-03" db="EMBL/GenBank/DDBJ databases">
        <title>An alternative strategy for trypanosome survival in the mammalian bloodstream revealed through genome and transcriptome analysis of the ubiquitous bovine parasite Trypanosoma (Megatrypanum) theileri.</title>
        <authorList>
            <person name="Kelly S."/>
            <person name="Ivens A."/>
            <person name="Mott A."/>
            <person name="O'Neill E."/>
            <person name="Emms D."/>
            <person name="Macleod O."/>
            <person name="Voorheis P."/>
            <person name="Matthews J."/>
            <person name="Matthews K."/>
            <person name="Carrington M."/>
        </authorList>
    </citation>
    <scope>NUCLEOTIDE SEQUENCE [LARGE SCALE GENOMIC DNA]</scope>
    <source>
        <strain evidence="13">Edinburgh</strain>
    </source>
</reference>
<protein>
    <submittedName>
        <fullName evidence="13">Putative ankyrin repeat and zinc finger domain protein</fullName>
    </submittedName>
</protein>
<name>A0A1X0P4S2_9TRYP</name>
<dbReference type="RefSeq" id="XP_028886010.1">
    <property type="nucleotide sequence ID" value="XM_029022352.1"/>
</dbReference>
<feature type="compositionally biased region" description="Acidic residues" evidence="11">
    <location>
        <begin position="283"/>
        <end position="292"/>
    </location>
</feature>
<dbReference type="PANTHER" id="PTHR16036:SF2">
    <property type="entry name" value="TRNA ENDONUCLEASE ANKZF1"/>
    <property type="match status" value="1"/>
</dbReference>
<dbReference type="GO" id="GO:0004519">
    <property type="term" value="F:endonuclease activity"/>
    <property type="evidence" value="ECO:0007669"/>
    <property type="project" value="UniProtKB-KW"/>
</dbReference>